<sequence length="43" mass="4985">MFVLGAVTDWLVMGFFIAIPVFMLFFLVALVLEENSYNKKKNK</sequence>
<gene>
    <name evidence="2" type="ORF">CJ229_006460</name>
</gene>
<evidence type="ECO:0000256" key="1">
    <source>
        <dbReference type="SAM" id="Phobius"/>
    </source>
</evidence>
<accession>A0AAF0YM75</accession>
<keyword evidence="1" id="KW-0812">Transmembrane</keyword>
<reference evidence="3" key="1">
    <citation type="submission" date="2017-09" db="EMBL/GenBank/DDBJ databases">
        <title>Bacterial strain isolated from the female urinary microbiota.</title>
        <authorList>
            <person name="Thomas-White K."/>
            <person name="Kumar N."/>
            <person name="Forster S."/>
            <person name="Putonti C."/>
            <person name="Lawley T."/>
            <person name="Wolfe A.J."/>
        </authorList>
    </citation>
    <scope>NUCLEOTIDE SEQUENCE [LARGE SCALE GENOMIC DNA]</scope>
    <source>
        <strain evidence="3">UMB0959</strain>
    </source>
</reference>
<dbReference type="RefSeq" id="WP_256388417.1">
    <property type="nucleotide sequence ID" value="NZ_CP136964.1"/>
</dbReference>
<dbReference type="AlphaFoldDB" id="A0AAF0YM75"/>
<dbReference type="EMBL" id="CP136964">
    <property type="protein sequence ID" value="WOS95732.1"/>
    <property type="molecule type" value="Genomic_DNA"/>
</dbReference>
<feature type="transmembrane region" description="Helical" evidence="1">
    <location>
        <begin position="12"/>
        <end position="32"/>
    </location>
</feature>
<proteinExistence type="predicted"/>
<dbReference type="Proteomes" id="UP000243626">
    <property type="component" value="Chromosome"/>
</dbReference>
<keyword evidence="1" id="KW-1133">Transmembrane helix</keyword>
<evidence type="ECO:0000313" key="2">
    <source>
        <dbReference type="EMBL" id="WOS95732.1"/>
    </source>
</evidence>
<name>A0AAF0YM75_9STAP</name>
<protein>
    <submittedName>
        <fullName evidence="2">Uncharacterized protein</fullName>
    </submittedName>
</protein>
<dbReference type="KEGG" id="nmy:CJ229_006460"/>
<keyword evidence="1" id="KW-0472">Membrane</keyword>
<keyword evidence="3" id="KW-1185">Reference proteome</keyword>
<organism evidence="2 3">
    <name type="scientific">Nosocomiicoccus massiliensis</name>
    <dbReference type="NCBI Taxonomy" id="1232430"/>
    <lineage>
        <taxon>Bacteria</taxon>
        <taxon>Bacillati</taxon>
        <taxon>Bacillota</taxon>
        <taxon>Bacilli</taxon>
        <taxon>Bacillales</taxon>
        <taxon>Staphylococcaceae</taxon>
        <taxon>Nosocomiicoccus</taxon>
    </lineage>
</organism>
<evidence type="ECO:0000313" key="3">
    <source>
        <dbReference type="Proteomes" id="UP000243626"/>
    </source>
</evidence>